<comment type="caution">
    <text evidence="1">The sequence shown here is derived from an EMBL/GenBank/DDBJ whole genome shotgun (WGS) entry which is preliminary data.</text>
</comment>
<name>A0ABT8MBZ8_9EURY</name>
<keyword evidence="2" id="KW-1185">Reference proteome</keyword>
<dbReference type="Proteomes" id="UP001168338">
    <property type="component" value="Unassembled WGS sequence"/>
</dbReference>
<evidence type="ECO:0000313" key="1">
    <source>
        <dbReference type="EMBL" id="MDN7025466.1"/>
    </source>
</evidence>
<gene>
    <name evidence="1" type="ORF">FGU65_11280</name>
</gene>
<evidence type="ECO:0000313" key="2">
    <source>
        <dbReference type="Proteomes" id="UP001168338"/>
    </source>
</evidence>
<proteinExistence type="predicted"/>
<organism evidence="1 2">
    <name type="scientific">Methanoculleus frigidifontis</name>
    <dbReference type="NCBI Taxonomy" id="2584085"/>
    <lineage>
        <taxon>Archaea</taxon>
        <taxon>Methanobacteriati</taxon>
        <taxon>Methanobacteriota</taxon>
        <taxon>Stenosarchaea group</taxon>
        <taxon>Methanomicrobia</taxon>
        <taxon>Methanomicrobiales</taxon>
        <taxon>Methanomicrobiaceae</taxon>
        <taxon>Methanoculleus</taxon>
    </lineage>
</organism>
<accession>A0ABT8MBZ8</accession>
<reference evidence="1" key="1">
    <citation type="submission" date="2019-05" db="EMBL/GenBank/DDBJ databases">
        <title>Methanoculleus sp. FWC-SCC1, a methanogenic archaeon isolated from deep marine cold seep.</title>
        <authorList>
            <person name="Chen Y.-W."/>
            <person name="Chen S.-C."/>
            <person name="Teng N.-H."/>
            <person name="Lai M.-C."/>
        </authorList>
    </citation>
    <scope>NUCLEOTIDE SEQUENCE</scope>
    <source>
        <strain evidence="1">FWC-SCC1</strain>
    </source>
</reference>
<protein>
    <recommendedName>
        <fullName evidence="3">Peptidase C39-like domain-containing protein</fullName>
    </recommendedName>
</protein>
<sequence length="315" mass="36860">MYKSDDFSDPVIRTVPYIIPDQRLSWCAPASMWIIFTSLSNELGRQYLSLYEIIDNLPKKNGSRPIEARDFDRLIEKLGYSYYYYYGNCKQDLYDDIERKFESGECKQECKLKHLYDHIWREKKNYNLMDSSVLYPYIESEIPVYLVFKYADLLNIPGYPATEHDSGNPPDDCHAVVAIGHTLDDNGEIDTFIVHDVSASPFITIPRDFIDTCLLEAVVILPENTYHYNFVRLLLTKTVETIALFDDKIRGIIADGKIIYRAYLMRSQRVKFWFTDRTKYPEQITNTFSRADVPQYVWVFEMSNPELKISDLSIG</sequence>
<dbReference type="EMBL" id="VCYH01000007">
    <property type="protein sequence ID" value="MDN7025466.1"/>
    <property type="molecule type" value="Genomic_DNA"/>
</dbReference>
<evidence type="ECO:0008006" key="3">
    <source>
        <dbReference type="Google" id="ProtNLM"/>
    </source>
</evidence>